<sequence length="172" mass="18223">MSQPSAQAEKLRSTPAAMTKHCTPAMEHMRAELVYGEEKLLLIFACQKQSVTFYLTHPSANPPTLGVGVVPHLDDEPDGPSQATGDDQGSSDSHVLVAGVVPAAARHLLGVSPVDVGSPHLDEASSVEGHQHGTAHTQQGSHHLGLPAQCSDPYRLHPETDESNGNVFAKMK</sequence>
<reference evidence="2" key="1">
    <citation type="journal article" date="2018" name="Data Brief">
        <title>Genome sequence data from 17 accessions of Ensete ventricosum, a staple food crop for millions in Ethiopia.</title>
        <authorList>
            <person name="Yemataw Z."/>
            <person name="Muzemil S."/>
            <person name="Ambachew D."/>
            <person name="Tripathi L."/>
            <person name="Tesfaye K."/>
            <person name="Chala A."/>
            <person name="Farbos A."/>
            <person name="O'Neill P."/>
            <person name="Moore K."/>
            <person name="Grant M."/>
            <person name="Studholme D.J."/>
        </authorList>
    </citation>
    <scope>NUCLEOTIDE SEQUENCE [LARGE SCALE GENOMIC DNA]</scope>
    <source>
        <tissue evidence="2">Leaf</tissue>
    </source>
</reference>
<feature type="region of interest" description="Disordered" evidence="1">
    <location>
        <begin position="69"/>
        <end position="93"/>
    </location>
</feature>
<gene>
    <name evidence="2" type="ORF">BHM03_00062650</name>
</gene>
<accession>A0A444GCN5</accession>
<proteinExistence type="predicted"/>
<feature type="region of interest" description="Disordered" evidence="1">
    <location>
        <begin position="116"/>
        <end position="172"/>
    </location>
</feature>
<protein>
    <submittedName>
        <fullName evidence="2">Uncharacterized protein</fullName>
    </submittedName>
</protein>
<name>A0A444GCN5_ENSVE</name>
<evidence type="ECO:0000256" key="1">
    <source>
        <dbReference type="SAM" id="MobiDB-lite"/>
    </source>
</evidence>
<organism evidence="2">
    <name type="scientific">Ensete ventricosum</name>
    <name type="common">Abyssinian banana</name>
    <name type="synonym">Musa ensete</name>
    <dbReference type="NCBI Taxonomy" id="4639"/>
    <lineage>
        <taxon>Eukaryota</taxon>
        <taxon>Viridiplantae</taxon>
        <taxon>Streptophyta</taxon>
        <taxon>Embryophyta</taxon>
        <taxon>Tracheophyta</taxon>
        <taxon>Spermatophyta</taxon>
        <taxon>Magnoliopsida</taxon>
        <taxon>Liliopsida</taxon>
        <taxon>Zingiberales</taxon>
        <taxon>Musaceae</taxon>
        <taxon>Ensete</taxon>
    </lineage>
</organism>
<dbReference type="AlphaFoldDB" id="A0A444GCN5"/>
<evidence type="ECO:0000313" key="2">
    <source>
        <dbReference type="EMBL" id="RZR75575.1"/>
    </source>
</evidence>
<dbReference type="EMBL" id="KV876985">
    <property type="protein sequence ID" value="RZR75575.1"/>
    <property type="molecule type" value="Genomic_DNA"/>
</dbReference>
<feature type="compositionally biased region" description="Polar residues" evidence="1">
    <location>
        <begin position="81"/>
        <end position="93"/>
    </location>
</feature>
<dbReference type="Proteomes" id="UP000290560">
    <property type="component" value="Unassembled WGS sequence"/>
</dbReference>